<dbReference type="PROSITE" id="PS50110">
    <property type="entry name" value="RESPONSE_REGULATORY"/>
    <property type="match status" value="1"/>
</dbReference>
<dbReference type="Pfam" id="PF00512">
    <property type="entry name" value="HisKA"/>
    <property type="match status" value="1"/>
</dbReference>
<evidence type="ECO:0000259" key="13">
    <source>
        <dbReference type="PROSITE" id="PS50112"/>
    </source>
</evidence>
<name>A0ABQ5Z0T7_9SPHN</name>
<keyword evidence="3 9" id="KW-0597">Phosphoprotein</keyword>
<dbReference type="InterPro" id="IPR001789">
    <property type="entry name" value="Sig_transdc_resp-reg_receiver"/>
</dbReference>
<evidence type="ECO:0000256" key="7">
    <source>
        <dbReference type="ARBA" id="ARBA00022840"/>
    </source>
</evidence>
<dbReference type="Pfam" id="PF00072">
    <property type="entry name" value="Response_reg"/>
    <property type="match status" value="1"/>
</dbReference>
<keyword evidence="10" id="KW-0175">Coiled coil</keyword>
<dbReference type="Proteomes" id="UP001156703">
    <property type="component" value="Unassembled WGS sequence"/>
</dbReference>
<dbReference type="PANTHER" id="PTHR43065">
    <property type="entry name" value="SENSOR HISTIDINE KINASE"/>
    <property type="match status" value="1"/>
</dbReference>
<keyword evidence="7" id="KW-0067">ATP-binding</keyword>
<dbReference type="InterPro" id="IPR035965">
    <property type="entry name" value="PAS-like_dom_sf"/>
</dbReference>
<dbReference type="InterPro" id="IPR036097">
    <property type="entry name" value="HisK_dim/P_sf"/>
</dbReference>
<proteinExistence type="predicted"/>
<keyword evidence="16" id="KW-1185">Reference proteome</keyword>
<evidence type="ECO:0000256" key="5">
    <source>
        <dbReference type="ARBA" id="ARBA00022741"/>
    </source>
</evidence>
<feature type="domain" description="Histidine kinase" evidence="11">
    <location>
        <begin position="344"/>
        <end position="565"/>
    </location>
</feature>
<evidence type="ECO:0000256" key="10">
    <source>
        <dbReference type="SAM" id="Coils"/>
    </source>
</evidence>
<evidence type="ECO:0000259" key="11">
    <source>
        <dbReference type="PROSITE" id="PS50109"/>
    </source>
</evidence>
<dbReference type="InterPro" id="IPR001610">
    <property type="entry name" value="PAC"/>
</dbReference>
<evidence type="ECO:0000313" key="15">
    <source>
        <dbReference type="EMBL" id="GLR46375.1"/>
    </source>
</evidence>
<dbReference type="PRINTS" id="PR00344">
    <property type="entry name" value="BCTRLSENSOR"/>
</dbReference>
<dbReference type="RefSeq" id="WP_051676498.1">
    <property type="nucleotide sequence ID" value="NZ_BSOO01000001.1"/>
</dbReference>
<dbReference type="Gene3D" id="3.30.450.20">
    <property type="entry name" value="PAS domain"/>
    <property type="match status" value="2"/>
</dbReference>
<dbReference type="PROSITE" id="PS50112">
    <property type="entry name" value="PAS"/>
    <property type="match status" value="1"/>
</dbReference>
<dbReference type="InterPro" id="IPR036890">
    <property type="entry name" value="HATPase_C_sf"/>
</dbReference>
<dbReference type="PROSITE" id="PS50109">
    <property type="entry name" value="HIS_KIN"/>
    <property type="match status" value="1"/>
</dbReference>
<dbReference type="SUPFAM" id="SSF55785">
    <property type="entry name" value="PYP-like sensor domain (PAS domain)"/>
    <property type="match status" value="2"/>
</dbReference>
<dbReference type="SMART" id="SM00388">
    <property type="entry name" value="HisKA"/>
    <property type="match status" value="1"/>
</dbReference>
<gene>
    <name evidence="15" type="ORF">GCM10007925_00860</name>
</gene>
<dbReference type="Pfam" id="PF08448">
    <property type="entry name" value="PAS_4"/>
    <property type="match status" value="1"/>
</dbReference>
<dbReference type="SMART" id="SM00091">
    <property type="entry name" value="PAS"/>
    <property type="match status" value="2"/>
</dbReference>
<evidence type="ECO:0000313" key="16">
    <source>
        <dbReference type="Proteomes" id="UP001156703"/>
    </source>
</evidence>
<dbReference type="SUPFAM" id="SSF47384">
    <property type="entry name" value="Homodimeric domain of signal transducing histidine kinase"/>
    <property type="match status" value="1"/>
</dbReference>
<dbReference type="InterPro" id="IPR004358">
    <property type="entry name" value="Sig_transdc_His_kin-like_C"/>
</dbReference>
<dbReference type="InterPro" id="IPR000014">
    <property type="entry name" value="PAS"/>
</dbReference>
<evidence type="ECO:0000256" key="3">
    <source>
        <dbReference type="ARBA" id="ARBA00022553"/>
    </source>
</evidence>
<dbReference type="Pfam" id="PF02518">
    <property type="entry name" value="HATPase_c"/>
    <property type="match status" value="1"/>
</dbReference>
<dbReference type="InterPro" id="IPR011006">
    <property type="entry name" value="CheY-like_superfamily"/>
</dbReference>
<feature type="modified residue" description="4-aspartylphosphate" evidence="9">
    <location>
        <position position="637"/>
    </location>
</feature>
<dbReference type="SMART" id="SM00387">
    <property type="entry name" value="HATPase_c"/>
    <property type="match status" value="1"/>
</dbReference>
<dbReference type="Gene3D" id="1.10.287.130">
    <property type="match status" value="1"/>
</dbReference>
<dbReference type="EC" id="2.7.13.3" evidence="2"/>
<feature type="coiled-coil region" evidence="10">
    <location>
        <begin position="276"/>
        <end position="314"/>
    </location>
</feature>
<protein>
    <recommendedName>
        <fullName evidence="2">histidine kinase</fullName>
        <ecNumber evidence="2">2.7.13.3</ecNumber>
    </recommendedName>
</protein>
<keyword evidence="5" id="KW-0547">Nucleotide-binding</keyword>
<evidence type="ECO:0000256" key="6">
    <source>
        <dbReference type="ARBA" id="ARBA00022777"/>
    </source>
</evidence>
<keyword evidence="6 15" id="KW-0418">Kinase</keyword>
<dbReference type="CDD" id="cd00130">
    <property type="entry name" value="PAS"/>
    <property type="match status" value="1"/>
</dbReference>
<dbReference type="SUPFAM" id="SSF55874">
    <property type="entry name" value="ATPase domain of HSP90 chaperone/DNA topoisomerase II/histidine kinase"/>
    <property type="match status" value="1"/>
</dbReference>
<dbReference type="PANTHER" id="PTHR43065:SF46">
    <property type="entry name" value="C4-DICARBOXYLATE TRANSPORT SENSOR PROTEIN DCTB"/>
    <property type="match status" value="1"/>
</dbReference>
<evidence type="ECO:0000259" key="12">
    <source>
        <dbReference type="PROSITE" id="PS50110"/>
    </source>
</evidence>
<sequence>MSDASNGPANGGQSPRAIIKSAVALPRERQAAFMQMAELSSDLIALCDPDGKLLFLNPAGRRLIGIEDADIFPVHLSDYVAAAQRHLVFDEVVPTATRDGVWEGEMQLEERQSGQLVDVQRSTFACRDEDGTLTGFISVMHDITDRKRREAELAEQMEVFRSLIARNPFGVYLVDADFRLRVFSQGAEKVFAGIPDAIGRDFAEVIRILWPEPLATEVIERFRYTLDSGEPYESPLLEEARADVERRERYHWRIERSRMPDGGYGVVCYFYDLTDNEALRAELARREGNLRDLAAELEQRVRQRTAALNLANEKLIEEGQRREALQHSHAHSQKLEAIGQLTAGVAHDFNNLLGAVIGGLTLIENRLNDPRSQQIVKMSQAAADRGAILIRQLMEFARDRDLEPARVDVHGLFEEVVEFLQQSSRRGRHRIEIDTEVGIWPALVDRSQLQSALLNLANNARDAMPMGGRLTLRARNCPGDEKGRPAELMGMDAVLIEVIDDGQGMDGPTLQRVTEPFFTTKARGQGTGLGLAMVQRFVSQSRGALRIASKPGEGSTFGLYFPRADAGESARPARFDEGGTSEEQAFDAVLLVDDDDNLREILAAGLADRGFEVSTAATGVEALSLCRSRRFDVIVSDIEMPGMSGPELEATLRARGSTTPCLFMTGNTVESANSVSPILRKPFTPAQLQKAIRNLLAARGQQEMGEERLDRLAARLQSDCARSLFEHWRAIRHGRDMPDAMQFDAGQCSEPHRLIIAHVDLGKVPIEFDFEVIGDTLKAAFPGRIKASDMPIVGSDTPAAREAAYRRCALTGKPSFEYARFDLGEGEVETFERLLLPFSSDGRTVDRIVGAVVMEREPRGTK</sequence>
<dbReference type="NCBIfam" id="TIGR00229">
    <property type="entry name" value="sensory_box"/>
    <property type="match status" value="1"/>
</dbReference>
<feature type="domain" description="Response regulatory" evidence="12">
    <location>
        <begin position="588"/>
        <end position="696"/>
    </location>
</feature>
<comment type="catalytic activity">
    <reaction evidence="1">
        <text>ATP + protein L-histidine = ADP + protein N-phospho-L-histidine.</text>
        <dbReference type="EC" id="2.7.13.3"/>
    </reaction>
</comment>
<comment type="caution">
    <text evidence="15">The sequence shown here is derived from an EMBL/GenBank/DDBJ whole genome shotgun (WGS) entry which is preliminary data.</text>
</comment>
<evidence type="ECO:0000256" key="8">
    <source>
        <dbReference type="ARBA" id="ARBA00023012"/>
    </source>
</evidence>
<feature type="domain" description="PAS" evidence="13">
    <location>
        <begin position="29"/>
        <end position="71"/>
    </location>
</feature>
<dbReference type="InterPro" id="IPR005467">
    <property type="entry name" value="His_kinase_dom"/>
</dbReference>
<dbReference type="SMART" id="SM00448">
    <property type="entry name" value="REC"/>
    <property type="match status" value="1"/>
</dbReference>
<dbReference type="InterPro" id="IPR003661">
    <property type="entry name" value="HisK_dim/P_dom"/>
</dbReference>
<keyword evidence="8" id="KW-0902">Two-component regulatory system</keyword>
<feature type="domain" description="PAC" evidence="14">
    <location>
        <begin position="102"/>
        <end position="155"/>
    </location>
</feature>
<dbReference type="SUPFAM" id="SSF52172">
    <property type="entry name" value="CheY-like"/>
    <property type="match status" value="1"/>
</dbReference>
<evidence type="ECO:0000256" key="9">
    <source>
        <dbReference type="PROSITE-ProRule" id="PRU00169"/>
    </source>
</evidence>
<dbReference type="EMBL" id="BSOO01000001">
    <property type="protein sequence ID" value="GLR46375.1"/>
    <property type="molecule type" value="Genomic_DNA"/>
</dbReference>
<evidence type="ECO:0000256" key="2">
    <source>
        <dbReference type="ARBA" id="ARBA00012438"/>
    </source>
</evidence>
<dbReference type="SMART" id="SM00086">
    <property type="entry name" value="PAC"/>
    <property type="match status" value="1"/>
</dbReference>
<organism evidence="15 16">
    <name type="scientific">Sphingomonas astaxanthinifaciens DSM 22298</name>
    <dbReference type="NCBI Taxonomy" id="1123267"/>
    <lineage>
        <taxon>Bacteria</taxon>
        <taxon>Pseudomonadati</taxon>
        <taxon>Pseudomonadota</taxon>
        <taxon>Alphaproteobacteria</taxon>
        <taxon>Sphingomonadales</taxon>
        <taxon>Sphingomonadaceae</taxon>
        <taxon>Sphingomonas</taxon>
    </lineage>
</organism>
<keyword evidence="4" id="KW-0808">Transferase</keyword>
<evidence type="ECO:0000256" key="4">
    <source>
        <dbReference type="ARBA" id="ARBA00022679"/>
    </source>
</evidence>
<dbReference type="Gene3D" id="3.40.50.2300">
    <property type="match status" value="1"/>
</dbReference>
<dbReference type="InterPro" id="IPR013656">
    <property type="entry name" value="PAS_4"/>
</dbReference>
<dbReference type="InterPro" id="IPR003594">
    <property type="entry name" value="HATPase_dom"/>
</dbReference>
<reference evidence="16" key="1">
    <citation type="journal article" date="2019" name="Int. J. Syst. Evol. Microbiol.">
        <title>The Global Catalogue of Microorganisms (GCM) 10K type strain sequencing project: providing services to taxonomists for standard genome sequencing and annotation.</title>
        <authorList>
            <consortium name="The Broad Institute Genomics Platform"/>
            <consortium name="The Broad Institute Genome Sequencing Center for Infectious Disease"/>
            <person name="Wu L."/>
            <person name="Ma J."/>
        </authorList>
    </citation>
    <scope>NUCLEOTIDE SEQUENCE [LARGE SCALE GENOMIC DNA]</scope>
    <source>
        <strain evidence="16">NBRC 102146</strain>
    </source>
</reference>
<accession>A0ABQ5Z0T7</accession>
<dbReference type="PROSITE" id="PS50113">
    <property type="entry name" value="PAC"/>
    <property type="match status" value="1"/>
</dbReference>
<dbReference type="InterPro" id="IPR000700">
    <property type="entry name" value="PAS-assoc_C"/>
</dbReference>
<evidence type="ECO:0000259" key="14">
    <source>
        <dbReference type="PROSITE" id="PS50113"/>
    </source>
</evidence>
<dbReference type="GO" id="GO:0016301">
    <property type="term" value="F:kinase activity"/>
    <property type="evidence" value="ECO:0007669"/>
    <property type="project" value="UniProtKB-KW"/>
</dbReference>
<dbReference type="CDD" id="cd00082">
    <property type="entry name" value="HisKA"/>
    <property type="match status" value="1"/>
</dbReference>
<dbReference type="Gene3D" id="3.30.565.10">
    <property type="entry name" value="Histidine kinase-like ATPase, C-terminal domain"/>
    <property type="match status" value="1"/>
</dbReference>
<evidence type="ECO:0000256" key="1">
    <source>
        <dbReference type="ARBA" id="ARBA00000085"/>
    </source>
</evidence>